<proteinExistence type="predicted"/>
<dbReference type="Gene3D" id="1.10.3210.10">
    <property type="entry name" value="Hypothetical protein af1432"/>
    <property type="match status" value="1"/>
</dbReference>
<dbReference type="InterPro" id="IPR011006">
    <property type="entry name" value="CheY-like_superfamily"/>
</dbReference>
<dbReference type="CDD" id="cd00077">
    <property type="entry name" value="HDc"/>
    <property type="match status" value="1"/>
</dbReference>
<dbReference type="KEGG" id="mmob:F6R98_03725"/>
<dbReference type="SUPFAM" id="SSF52172">
    <property type="entry name" value="CheY-like"/>
    <property type="match status" value="1"/>
</dbReference>
<dbReference type="PROSITE" id="PS50110">
    <property type="entry name" value="RESPONSE_REGULATORY"/>
    <property type="match status" value="1"/>
</dbReference>
<dbReference type="AlphaFoldDB" id="A0A5Q0BE98"/>
<feature type="modified residue" description="4-aspartylphosphate" evidence="1">
    <location>
        <position position="108"/>
    </location>
</feature>
<dbReference type="InterPro" id="IPR052020">
    <property type="entry name" value="Cyclic_di-GMP/3'3'-cGAMP_PDE"/>
</dbReference>
<keyword evidence="5" id="KW-1185">Reference proteome</keyword>
<dbReference type="GO" id="GO:0000160">
    <property type="term" value="P:phosphorelay signal transduction system"/>
    <property type="evidence" value="ECO:0007669"/>
    <property type="project" value="InterPro"/>
</dbReference>
<accession>A0A5Q0BE98</accession>
<dbReference type="Pfam" id="PF13487">
    <property type="entry name" value="HD_5"/>
    <property type="match status" value="1"/>
</dbReference>
<evidence type="ECO:0000256" key="1">
    <source>
        <dbReference type="PROSITE-ProRule" id="PRU00169"/>
    </source>
</evidence>
<protein>
    <submittedName>
        <fullName evidence="4">DUF3369 domain-containing protein</fullName>
    </submittedName>
</protein>
<dbReference type="PANTHER" id="PTHR45228:SF9">
    <property type="entry name" value="3'3'-CGAMP-SPECIFIC PHOSPHODIESTERASE 2"/>
    <property type="match status" value="1"/>
</dbReference>
<evidence type="ECO:0000259" key="3">
    <source>
        <dbReference type="PROSITE" id="PS51832"/>
    </source>
</evidence>
<dbReference type="Pfam" id="PF11849">
    <property type="entry name" value="DUF3369"/>
    <property type="match status" value="1"/>
</dbReference>
<dbReference type="InterPro" id="IPR037522">
    <property type="entry name" value="HD_GYP_dom"/>
</dbReference>
<dbReference type="GO" id="GO:0008081">
    <property type="term" value="F:phosphoric diester hydrolase activity"/>
    <property type="evidence" value="ECO:0007669"/>
    <property type="project" value="UniProtKB-ARBA"/>
</dbReference>
<reference evidence="4 5" key="1">
    <citation type="submission" date="2019-09" db="EMBL/GenBank/DDBJ databases">
        <title>Ecophysiology of the spiral-shaped methanotroph Methylospira mobilis as revealed by the complete genome sequence.</title>
        <authorList>
            <person name="Oshkin I.Y."/>
            <person name="Dedysh S.N."/>
            <person name="Miroshnikov K."/>
            <person name="Danilova O.V."/>
            <person name="Hakobyan A."/>
            <person name="Liesack W."/>
        </authorList>
    </citation>
    <scope>NUCLEOTIDE SEQUENCE [LARGE SCALE GENOMIC DNA]</scope>
    <source>
        <strain evidence="4 5">Shm1</strain>
    </source>
</reference>
<feature type="domain" description="HD-GYP" evidence="3">
    <location>
        <begin position="341"/>
        <end position="545"/>
    </location>
</feature>
<dbReference type="PROSITE" id="PS51832">
    <property type="entry name" value="HD_GYP"/>
    <property type="match status" value="1"/>
</dbReference>
<feature type="domain" description="Response regulatory" evidence="2">
    <location>
        <begin position="53"/>
        <end position="177"/>
    </location>
</feature>
<dbReference type="InParanoid" id="A0A5Q0BE98"/>
<dbReference type="InterPro" id="IPR021800">
    <property type="entry name" value="DUF3369"/>
</dbReference>
<dbReference type="Gene3D" id="3.40.50.2300">
    <property type="match status" value="1"/>
</dbReference>
<evidence type="ECO:0000313" key="5">
    <source>
        <dbReference type="Proteomes" id="UP000325755"/>
    </source>
</evidence>
<dbReference type="OrthoDB" id="9787688at2"/>
<dbReference type="PANTHER" id="PTHR45228">
    <property type="entry name" value="CYCLIC DI-GMP PHOSPHODIESTERASE TM_0186-RELATED"/>
    <property type="match status" value="1"/>
</dbReference>
<dbReference type="EMBL" id="CP044205">
    <property type="protein sequence ID" value="QFY41849.1"/>
    <property type="molecule type" value="Genomic_DNA"/>
</dbReference>
<dbReference type="Proteomes" id="UP000325755">
    <property type="component" value="Chromosome"/>
</dbReference>
<evidence type="ECO:0000313" key="4">
    <source>
        <dbReference type="EMBL" id="QFY41849.1"/>
    </source>
</evidence>
<sequence length="545" mass="60557">MTNRKPSHRFMNFKRHDMNLHSPQELVDILDDDGLLFAEETDALSGEAEPTWKIMIADDDIDVHTVTKLVFHDFSFKGRSLQFIDAYSGDEACNLLTQHPDTAVILLDVVMESEHAGLDTVKRIRKEIDNTLVRIILRTGQPGQAPEQHVVVDYDINDYKSKTELTSQKLFTSLIVALRSFNDLKSIDANRRSVMKILDASSHLDFKSLRVFVSGMLMQLANLLEFEEDELILIQQRENSGLLQIIAASGNYEPFIGDSAQEVFGCDVCNTIQQVIDEQTNLIHPGYGVYVAGEKALDNVVVYVDGSKTPKILGKVDLALVKVFCEKILLAYENCDLLAELQTDLETGVAVLAKMANPSYSEPAAHAKYIGMLSRDIAEVLACHQWDGYVVSRPVRNRITSAAMLCDIGNYKLSDALWSNTGVLGENERDQIRTHPIRGAEFLAENMVNSCVNGVFSLACEIIRSHHERYDGSGYPLGLSGDDIPLVGRIVAIADSFIAMTSLRPYRQALSYEEAIGVIEAASGHLFDPVVVHAFLEVAGNYRQS</sequence>
<dbReference type="InterPro" id="IPR003607">
    <property type="entry name" value="HD/PDEase_dom"/>
</dbReference>
<organism evidence="4 5">
    <name type="scientific">Candidatus Methylospira mobilis</name>
    <dbReference type="NCBI Taxonomy" id="1808979"/>
    <lineage>
        <taxon>Bacteria</taxon>
        <taxon>Pseudomonadati</taxon>
        <taxon>Pseudomonadota</taxon>
        <taxon>Gammaproteobacteria</taxon>
        <taxon>Methylococcales</taxon>
        <taxon>Methylococcaceae</taxon>
        <taxon>Candidatus Methylospira</taxon>
    </lineage>
</organism>
<dbReference type="InterPro" id="IPR001789">
    <property type="entry name" value="Sig_transdc_resp-reg_receiver"/>
</dbReference>
<evidence type="ECO:0000259" key="2">
    <source>
        <dbReference type="PROSITE" id="PS50110"/>
    </source>
</evidence>
<gene>
    <name evidence="4" type="ORF">F6R98_03725</name>
</gene>
<dbReference type="SUPFAM" id="SSF109604">
    <property type="entry name" value="HD-domain/PDEase-like"/>
    <property type="match status" value="1"/>
</dbReference>
<keyword evidence="1" id="KW-0597">Phosphoprotein</keyword>
<name>A0A5Q0BE98_9GAMM</name>